<dbReference type="InterPro" id="IPR050320">
    <property type="entry name" value="N5-glutamine_MTase"/>
</dbReference>
<evidence type="ECO:0000313" key="8">
    <source>
        <dbReference type="Proteomes" id="UP001596413"/>
    </source>
</evidence>
<protein>
    <recommendedName>
        <fullName evidence="1">peptide chain release factor N(5)-glutamine methyltransferase</fullName>
        <ecNumber evidence="1">2.1.1.297</ecNumber>
    </recommendedName>
</protein>
<keyword evidence="2" id="KW-0489">Methyltransferase</keyword>
<dbReference type="InterPro" id="IPR022446">
    <property type="entry name" value="MeTrfrase_put"/>
</dbReference>
<dbReference type="PANTHER" id="PTHR18895:SF74">
    <property type="entry name" value="MTRF1L RELEASE FACTOR GLUTAMINE METHYLTRANSFERASE"/>
    <property type="match status" value="1"/>
</dbReference>
<evidence type="ECO:0000259" key="6">
    <source>
        <dbReference type="Pfam" id="PF05175"/>
    </source>
</evidence>
<comment type="catalytic activity">
    <reaction evidence="5">
        <text>L-glutaminyl-[peptide chain release factor] + S-adenosyl-L-methionine = N(5)-methyl-L-glutaminyl-[peptide chain release factor] + S-adenosyl-L-homocysteine + H(+)</text>
        <dbReference type="Rhea" id="RHEA:42896"/>
        <dbReference type="Rhea" id="RHEA-COMP:10271"/>
        <dbReference type="Rhea" id="RHEA-COMP:10272"/>
        <dbReference type="ChEBI" id="CHEBI:15378"/>
        <dbReference type="ChEBI" id="CHEBI:30011"/>
        <dbReference type="ChEBI" id="CHEBI:57856"/>
        <dbReference type="ChEBI" id="CHEBI:59789"/>
        <dbReference type="ChEBI" id="CHEBI:61891"/>
        <dbReference type="EC" id="2.1.1.297"/>
    </reaction>
</comment>
<sequence length="262" mass="27115">MIAESGLVARLRAAGCVFAEDEARLLVEAAGERGGLEAMVRRRVAGLPLEQVVGWTEFRGRRVVLAEGVFVPRRRSEFLAGRAVAAAEAVAARASGVVVLDLCCGVGAVGAAVAAEVAGVELHAADLDPAALACARRNVAGAVYEGDLYAPLPASLRGRVDVLVANAPYVPTGELELLPAEARLYEPRAALDGGADGLDVQRRIAAGAAQWLAPGGTLLIETSGRQEDRTVEAFRRAGLRTRVARCEDLAATVVEGTGEAGA</sequence>
<feature type="domain" description="Methyltransferase small" evidence="6">
    <location>
        <begin position="98"/>
        <end position="173"/>
    </location>
</feature>
<evidence type="ECO:0000256" key="4">
    <source>
        <dbReference type="ARBA" id="ARBA00022691"/>
    </source>
</evidence>
<keyword evidence="8" id="KW-1185">Reference proteome</keyword>
<dbReference type="Proteomes" id="UP001596413">
    <property type="component" value="Unassembled WGS sequence"/>
</dbReference>
<gene>
    <name evidence="7" type="ORF">ACFQLX_19530</name>
</gene>
<dbReference type="InterPro" id="IPR029063">
    <property type="entry name" value="SAM-dependent_MTases_sf"/>
</dbReference>
<keyword evidence="4" id="KW-0949">S-adenosyl-L-methionine</keyword>
<dbReference type="Pfam" id="PF05175">
    <property type="entry name" value="MTS"/>
    <property type="match status" value="1"/>
</dbReference>
<evidence type="ECO:0000313" key="7">
    <source>
        <dbReference type="EMBL" id="MFC7220338.1"/>
    </source>
</evidence>
<evidence type="ECO:0000256" key="2">
    <source>
        <dbReference type="ARBA" id="ARBA00022603"/>
    </source>
</evidence>
<dbReference type="EMBL" id="JBHSZO010000032">
    <property type="protein sequence ID" value="MFC7220338.1"/>
    <property type="molecule type" value="Genomic_DNA"/>
</dbReference>
<evidence type="ECO:0000256" key="5">
    <source>
        <dbReference type="ARBA" id="ARBA00048391"/>
    </source>
</evidence>
<dbReference type="RefSeq" id="WP_386416942.1">
    <property type="nucleotide sequence ID" value="NZ_JBHSZO010000032.1"/>
</dbReference>
<dbReference type="Gene3D" id="3.40.50.150">
    <property type="entry name" value="Vaccinia Virus protein VP39"/>
    <property type="match status" value="1"/>
</dbReference>
<evidence type="ECO:0000256" key="3">
    <source>
        <dbReference type="ARBA" id="ARBA00022679"/>
    </source>
</evidence>
<evidence type="ECO:0000256" key="1">
    <source>
        <dbReference type="ARBA" id="ARBA00012771"/>
    </source>
</evidence>
<dbReference type="InterPro" id="IPR007848">
    <property type="entry name" value="Small_mtfrase_dom"/>
</dbReference>
<dbReference type="EC" id="2.1.1.297" evidence="1"/>
<dbReference type="PANTHER" id="PTHR18895">
    <property type="entry name" value="HEMK METHYLTRANSFERASE"/>
    <property type="match status" value="1"/>
</dbReference>
<name>A0ABW2GLF1_9ACTN</name>
<dbReference type="NCBIfam" id="TIGR03704">
    <property type="entry name" value="PrmC_rel_meth"/>
    <property type="match status" value="1"/>
</dbReference>
<accession>A0ABW2GLF1</accession>
<proteinExistence type="predicted"/>
<organism evidence="7 8">
    <name type="scientific">Streptomyces polyrhachis</name>
    <dbReference type="NCBI Taxonomy" id="1282885"/>
    <lineage>
        <taxon>Bacteria</taxon>
        <taxon>Bacillati</taxon>
        <taxon>Actinomycetota</taxon>
        <taxon>Actinomycetes</taxon>
        <taxon>Kitasatosporales</taxon>
        <taxon>Streptomycetaceae</taxon>
        <taxon>Streptomyces</taxon>
    </lineage>
</organism>
<comment type="caution">
    <text evidence="7">The sequence shown here is derived from an EMBL/GenBank/DDBJ whole genome shotgun (WGS) entry which is preliminary data.</text>
</comment>
<dbReference type="SUPFAM" id="SSF53335">
    <property type="entry name" value="S-adenosyl-L-methionine-dependent methyltransferases"/>
    <property type="match status" value="1"/>
</dbReference>
<reference evidence="8" key="1">
    <citation type="journal article" date="2019" name="Int. J. Syst. Evol. Microbiol.">
        <title>The Global Catalogue of Microorganisms (GCM) 10K type strain sequencing project: providing services to taxonomists for standard genome sequencing and annotation.</title>
        <authorList>
            <consortium name="The Broad Institute Genomics Platform"/>
            <consortium name="The Broad Institute Genome Sequencing Center for Infectious Disease"/>
            <person name="Wu L."/>
            <person name="Ma J."/>
        </authorList>
    </citation>
    <scope>NUCLEOTIDE SEQUENCE [LARGE SCALE GENOMIC DNA]</scope>
    <source>
        <strain evidence="8">CGMCC 1.13681</strain>
    </source>
</reference>
<dbReference type="NCBIfam" id="TIGR00536">
    <property type="entry name" value="hemK_fam"/>
    <property type="match status" value="1"/>
</dbReference>
<dbReference type="InterPro" id="IPR004556">
    <property type="entry name" value="HemK-like"/>
</dbReference>
<keyword evidence="3" id="KW-0808">Transferase</keyword>